<dbReference type="InterPro" id="IPR029962">
    <property type="entry name" value="TBL"/>
</dbReference>
<feature type="domain" description="Trichome birefringence-like C-terminal" evidence="7">
    <location>
        <begin position="132"/>
        <end position="416"/>
    </location>
</feature>
<evidence type="ECO:0008006" key="11">
    <source>
        <dbReference type="Google" id="ProtNLM"/>
    </source>
</evidence>
<dbReference type="Proteomes" id="UP000823674">
    <property type="component" value="Chromosome A04"/>
</dbReference>
<name>A0ABQ7MSK8_BRACM</name>
<keyword evidence="6" id="KW-0472">Membrane</keyword>
<evidence type="ECO:0000256" key="1">
    <source>
        <dbReference type="ARBA" id="ARBA00004167"/>
    </source>
</evidence>
<dbReference type="Pfam" id="PF14416">
    <property type="entry name" value="PMR5N"/>
    <property type="match status" value="1"/>
</dbReference>
<sequence>MHRTKYNNNISSLHSLQASLMSALQCLTFLFLFLLLQVATPASPLPLDRRRRVLDNSNHSNFAKHPRRVVFPVNRGSCDLFAGEWVRDETYPLYRAEECGGGMIDPGFDCQTYGRFDSDYLKFRWKPFNCDVPRFNGVKFLQEMRNKTIMFVGDSLGRNQWESLMCMITSSAPFIHTHIIHEDPLSTFKILDYDVKVSFYRAPYLVNIEKIHGKTTLKLDEISVDASDAWRTADVLLFNTGHWWSHTGSLRGWEQMEIGGRYYGDMDRLVAMRKGLTTWSDWVLRYTNSPLTRVFFLSVSPTHYNPNEWTSGATASTITQGGKTCYGQTKPFSGTSYPTSSYVDQKKVIDQVVKEMKSHVSLMDISMLSALRIDGHPSIYSGDLNPSLKKNPDRSSDCSHWCLPGLPDTWNQLFYAALLF</sequence>
<dbReference type="InterPro" id="IPR026057">
    <property type="entry name" value="TBL_C"/>
</dbReference>
<proteinExistence type="inferred from homology"/>
<gene>
    <name evidence="9" type="primary">A04p028160.1_BraROA</name>
    <name evidence="9" type="ORF">IGI04_016315</name>
</gene>
<dbReference type="InterPro" id="IPR025846">
    <property type="entry name" value="TBL_N"/>
</dbReference>
<evidence type="ECO:0000313" key="10">
    <source>
        <dbReference type="Proteomes" id="UP000823674"/>
    </source>
</evidence>
<comment type="subcellular location">
    <subcellularLocation>
        <location evidence="1">Membrane</location>
        <topology evidence="1">Single-pass membrane protein</topology>
    </subcellularLocation>
</comment>
<dbReference type="Pfam" id="PF13839">
    <property type="entry name" value="PC-Esterase"/>
    <property type="match status" value="1"/>
</dbReference>
<feature type="domain" description="Trichome birefringence-like N-terminal" evidence="8">
    <location>
        <begin position="77"/>
        <end position="131"/>
    </location>
</feature>
<dbReference type="PANTHER" id="PTHR32285">
    <property type="entry name" value="PROTEIN TRICHOME BIREFRINGENCE-LIKE 9-RELATED"/>
    <property type="match status" value="1"/>
</dbReference>
<protein>
    <recommendedName>
        <fullName evidence="11">Trichome birefringence-like N-terminal domain-containing protein</fullName>
    </recommendedName>
</protein>
<evidence type="ECO:0000259" key="7">
    <source>
        <dbReference type="Pfam" id="PF13839"/>
    </source>
</evidence>
<evidence type="ECO:0000259" key="8">
    <source>
        <dbReference type="Pfam" id="PF14416"/>
    </source>
</evidence>
<keyword evidence="4" id="KW-0735">Signal-anchor</keyword>
<evidence type="ECO:0000256" key="4">
    <source>
        <dbReference type="ARBA" id="ARBA00022968"/>
    </source>
</evidence>
<keyword evidence="3" id="KW-0812">Transmembrane</keyword>
<comment type="caution">
    <text evidence="9">The sequence shown here is derived from an EMBL/GenBank/DDBJ whole genome shotgun (WGS) entry which is preliminary data.</text>
</comment>
<evidence type="ECO:0000313" key="9">
    <source>
        <dbReference type="EMBL" id="KAG5401708.1"/>
    </source>
</evidence>
<evidence type="ECO:0000256" key="5">
    <source>
        <dbReference type="ARBA" id="ARBA00022989"/>
    </source>
</evidence>
<comment type="similarity">
    <text evidence="2">Belongs to the PC-esterase family. TBL subfamily.</text>
</comment>
<evidence type="ECO:0000256" key="2">
    <source>
        <dbReference type="ARBA" id="ARBA00007727"/>
    </source>
</evidence>
<keyword evidence="10" id="KW-1185">Reference proteome</keyword>
<dbReference type="PANTHER" id="PTHR32285:SF371">
    <property type="entry name" value="TRICHOME BIREFRINGENCE-LIKE N-TERMINAL DOMAIN-CONTAINING PROTEIN"/>
    <property type="match status" value="1"/>
</dbReference>
<evidence type="ECO:0000256" key="3">
    <source>
        <dbReference type="ARBA" id="ARBA00022692"/>
    </source>
</evidence>
<accession>A0ABQ7MSK8</accession>
<reference evidence="9 10" key="1">
    <citation type="submission" date="2021-03" db="EMBL/GenBank/DDBJ databases">
        <authorList>
            <person name="King G.J."/>
            <person name="Bancroft I."/>
            <person name="Baten A."/>
            <person name="Bloomfield J."/>
            <person name="Borpatragohain P."/>
            <person name="He Z."/>
            <person name="Irish N."/>
            <person name="Irwin J."/>
            <person name="Liu K."/>
            <person name="Mauleon R.P."/>
            <person name="Moore J."/>
            <person name="Morris R."/>
            <person name="Ostergaard L."/>
            <person name="Wang B."/>
            <person name="Wells R."/>
        </authorList>
    </citation>
    <scope>NUCLEOTIDE SEQUENCE [LARGE SCALE GENOMIC DNA]</scope>
    <source>
        <strain evidence="9">R-o-18</strain>
        <tissue evidence="9">Leaf</tissue>
    </source>
</reference>
<keyword evidence="5" id="KW-1133">Transmembrane helix</keyword>
<dbReference type="EMBL" id="JADBGQ010000004">
    <property type="protein sequence ID" value="KAG5401708.1"/>
    <property type="molecule type" value="Genomic_DNA"/>
</dbReference>
<evidence type="ECO:0000256" key="6">
    <source>
        <dbReference type="ARBA" id="ARBA00023136"/>
    </source>
</evidence>
<organism evidence="9 10">
    <name type="scientific">Brassica rapa subsp. trilocularis</name>
    <dbReference type="NCBI Taxonomy" id="1813537"/>
    <lineage>
        <taxon>Eukaryota</taxon>
        <taxon>Viridiplantae</taxon>
        <taxon>Streptophyta</taxon>
        <taxon>Embryophyta</taxon>
        <taxon>Tracheophyta</taxon>
        <taxon>Spermatophyta</taxon>
        <taxon>Magnoliopsida</taxon>
        <taxon>eudicotyledons</taxon>
        <taxon>Gunneridae</taxon>
        <taxon>Pentapetalae</taxon>
        <taxon>rosids</taxon>
        <taxon>malvids</taxon>
        <taxon>Brassicales</taxon>
        <taxon>Brassicaceae</taxon>
        <taxon>Brassiceae</taxon>
        <taxon>Brassica</taxon>
    </lineage>
</organism>